<dbReference type="Pfam" id="PF01844">
    <property type="entry name" value="HNH"/>
    <property type="match status" value="1"/>
</dbReference>
<dbReference type="GO" id="GO:0004519">
    <property type="term" value="F:endonuclease activity"/>
    <property type="evidence" value="ECO:0007669"/>
    <property type="project" value="UniProtKB-KW"/>
</dbReference>
<accession>A0A4D5ZC28</accession>
<dbReference type="Gene3D" id="1.10.30.50">
    <property type="match status" value="1"/>
</dbReference>
<dbReference type="EMBL" id="MK552140">
    <property type="protein sequence ID" value="QBX06504.1"/>
    <property type="molecule type" value="Genomic_DNA"/>
</dbReference>
<keyword evidence="3" id="KW-1185">Reference proteome</keyword>
<dbReference type="GO" id="GO:0008270">
    <property type="term" value="F:zinc ion binding"/>
    <property type="evidence" value="ECO:0007669"/>
    <property type="project" value="InterPro"/>
</dbReference>
<evidence type="ECO:0000313" key="3">
    <source>
        <dbReference type="Proteomes" id="UP000296455"/>
    </source>
</evidence>
<keyword evidence="2" id="KW-0540">Nuclease</keyword>
<dbReference type="CDD" id="cd00085">
    <property type="entry name" value="HNHc"/>
    <property type="match status" value="1"/>
</dbReference>
<keyword evidence="2" id="KW-0378">Hydrolase</keyword>
<evidence type="ECO:0000259" key="1">
    <source>
        <dbReference type="SMART" id="SM00507"/>
    </source>
</evidence>
<proteinExistence type="predicted"/>
<name>A0A4D5ZC28_9CAUD</name>
<dbReference type="SMART" id="SM00507">
    <property type="entry name" value="HNHc"/>
    <property type="match status" value="1"/>
</dbReference>
<gene>
    <name evidence="2" type="ORF">BcepSaruman_091</name>
</gene>
<protein>
    <submittedName>
        <fullName evidence="2">HNH endonuclease</fullName>
    </submittedName>
</protein>
<sequence>MFARRIRSARRGSSGVGSIRRENYNTVNGMQTKAGWWEIRAKIIARDGGLCRALIGGKQCKKPANEVHHLVPLSSGGTNSPANLISLCQGCHDKRHNHLHRARRG</sequence>
<evidence type="ECO:0000313" key="2">
    <source>
        <dbReference type="EMBL" id="QBX06504.1"/>
    </source>
</evidence>
<feature type="domain" description="HNH nuclease" evidence="1">
    <location>
        <begin position="38"/>
        <end position="93"/>
    </location>
</feature>
<reference evidence="2 3" key="1">
    <citation type="submission" date="2019-02" db="EMBL/GenBank/DDBJ databases">
        <title>Complete genome sequence of Burkholderia cenocepacia phage BcepSaruman.</title>
        <authorList>
            <person name="Park K."/>
            <person name="Liu M."/>
            <person name="Gill J."/>
        </authorList>
    </citation>
    <scope>NUCLEOTIDE SEQUENCE [LARGE SCALE GENOMIC DNA]</scope>
</reference>
<organism evidence="2 3">
    <name type="scientific">Burkholderia phage BcepSaruman</name>
    <dbReference type="NCBI Taxonomy" id="2530032"/>
    <lineage>
        <taxon>Viruses</taxon>
        <taxon>Duplodnaviria</taxon>
        <taxon>Heunggongvirae</taxon>
        <taxon>Uroviricota</taxon>
        <taxon>Caudoviricetes</taxon>
        <taxon>Sarumanvirus</taxon>
        <taxon>Sarumanvirus bcepsaruman</taxon>
    </lineage>
</organism>
<dbReference type="InterPro" id="IPR002711">
    <property type="entry name" value="HNH"/>
</dbReference>
<dbReference type="InterPro" id="IPR003615">
    <property type="entry name" value="HNH_nuc"/>
</dbReference>
<keyword evidence="2" id="KW-0255">Endonuclease</keyword>
<dbReference type="Proteomes" id="UP000296455">
    <property type="component" value="Segment"/>
</dbReference>
<dbReference type="GO" id="GO:0003676">
    <property type="term" value="F:nucleic acid binding"/>
    <property type="evidence" value="ECO:0007669"/>
    <property type="project" value="InterPro"/>
</dbReference>